<proteinExistence type="predicted"/>
<reference evidence="1" key="1">
    <citation type="submission" date="2023-04" db="EMBL/GenBank/DDBJ databases">
        <title>A chromosome-level genome assembly of the parasitoid wasp Eretmocerus hayati.</title>
        <authorList>
            <person name="Zhong Y."/>
            <person name="Liu S."/>
            <person name="Liu Y."/>
        </authorList>
    </citation>
    <scope>NUCLEOTIDE SEQUENCE</scope>
    <source>
        <strain evidence="1">ZJU_SS_LIU_2023</strain>
    </source>
</reference>
<evidence type="ECO:0000313" key="2">
    <source>
        <dbReference type="Proteomes" id="UP001239111"/>
    </source>
</evidence>
<gene>
    <name evidence="1" type="ORF">QAD02_007803</name>
</gene>
<sequence length="154" mass="17678">MREGGPRTQISILKSSRETQSSSESLTSCDESEAQEFDEPPIPQRDKSFLPDLLDKDEESNPTDSHLNDLTPKKGAILRHQTNRSCPTSLHQPKTQLAIKRKTYHTISLMTPILLLRLTRVLYQMINLPRDGRRIFQKFRNPIKAKPIGRTMNL</sequence>
<evidence type="ECO:0000313" key="1">
    <source>
        <dbReference type="EMBL" id="KAJ8666141.1"/>
    </source>
</evidence>
<dbReference type="Proteomes" id="UP001239111">
    <property type="component" value="Chromosome 4"/>
</dbReference>
<protein>
    <submittedName>
        <fullName evidence="1">Uncharacterized protein</fullName>
    </submittedName>
</protein>
<keyword evidence="2" id="KW-1185">Reference proteome</keyword>
<comment type="caution">
    <text evidence="1">The sequence shown here is derived from an EMBL/GenBank/DDBJ whole genome shotgun (WGS) entry which is preliminary data.</text>
</comment>
<dbReference type="EMBL" id="CM056744">
    <property type="protein sequence ID" value="KAJ8666141.1"/>
    <property type="molecule type" value="Genomic_DNA"/>
</dbReference>
<organism evidence="1 2">
    <name type="scientific">Eretmocerus hayati</name>
    <dbReference type="NCBI Taxonomy" id="131215"/>
    <lineage>
        <taxon>Eukaryota</taxon>
        <taxon>Metazoa</taxon>
        <taxon>Ecdysozoa</taxon>
        <taxon>Arthropoda</taxon>
        <taxon>Hexapoda</taxon>
        <taxon>Insecta</taxon>
        <taxon>Pterygota</taxon>
        <taxon>Neoptera</taxon>
        <taxon>Endopterygota</taxon>
        <taxon>Hymenoptera</taxon>
        <taxon>Apocrita</taxon>
        <taxon>Proctotrupomorpha</taxon>
        <taxon>Chalcidoidea</taxon>
        <taxon>Aphelinidae</taxon>
        <taxon>Aphelininae</taxon>
        <taxon>Eretmocerus</taxon>
    </lineage>
</organism>
<name>A0ACC2N501_9HYME</name>
<accession>A0ACC2N501</accession>